<sequence length="105" mass="11763">MQITINLPDKLTDEVQKQWGDLSQWALSHLILDAMKGGLITFDEFRESLSFYSEEELNCFLKQNHMLHDGGLLNLAGSCADIDLEVDDAGICDQLDDDLAGVFDE</sequence>
<comment type="caution">
    <text evidence="1">The sequence shown here is derived from an EMBL/GenBank/DDBJ whole genome shotgun (WGS) entry which is preliminary data.</text>
</comment>
<evidence type="ECO:0000313" key="2">
    <source>
        <dbReference type="Proteomes" id="UP001231370"/>
    </source>
</evidence>
<dbReference type="Proteomes" id="UP001231370">
    <property type="component" value="Unassembled WGS sequence"/>
</dbReference>
<accession>A0ABT7BFE1</accession>
<keyword evidence="2" id="KW-1185">Reference proteome</keyword>
<reference evidence="1 2" key="1">
    <citation type="submission" date="2023-01" db="EMBL/GenBank/DDBJ databases">
        <title>Novel diversity within Roseofilum (Cyanobacteria; Desertifilaceae) from marine benthic mats with descriptions of four novel species.</title>
        <authorList>
            <person name="Wang Y."/>
            <person name="Berthold D.E."/>
            <person name="Hu J."/>
            <person name="Lefler F.W."/>
            <person name="Laughinghouse H.D. IV."/>
        </authorList>
    </citation>
    <scope>NUCLEOTIDE SEQUENCE [LARGE SCALE GENOMIC DNA]</scope>
    <source>
        <strain evidence="1 2">BLCC-M91</strain>
    </source>
</reference>
<gene>
    <name evidence="1" type="ORF">PJF56_01445</name>
</gene>
<organism evidence="1 2">
    <name type="scientific">Roseofilum halophilum BLCC-M91</name>
    <dbReference type="NCBI Taxonomy" id="3022259"/>
    <lineage>
        <taxon>Bacteria</taxon>
        <taxon>Bacillati</taxon>
        <taxon>Cyanobacteriota</taxon>
        <taxon>Cyanophyceae</taxon>
        <taxon>Desertifilales</taxon>
        <taxon>Desertifilaceae</taxon>
        <taxon>Roseofilum</taxon>
        <taxon>Roseofilum halophilum</taxon>
    </lineage>
</organism>
<dbReference type="RefSeq" id="WP_283760848.1">
    <property type="nucleotide sequence ID" value="NZ_JAQPOK010000010.1"/>
</dbReference>
<dbReference type="EMBL" id="JAQPOK010000010">
    <property type="protein sequence ID" value="MDJ1177517.1"/>
    <property type="molecule type" value="Genomic_DNA"/>
</dbReference>
<protein>
    <submittedName>
        <fullName evidence="1">Uncharacterized protein</fullName>
    </submittedName>
</protein>
<proteinExistence type="predicted"/>
<name>A0ABT7BFE1_9CYAN</name>
<evidence type="ECO:0000313" key="1">
    <source>
        <dbReference type="EMBL" id="MDJ1177517.1"/>
    </source>
</evidence>